<comment type="caution">
    <text evidence="1">The sequence shown here is derived from an EMBL/GenBank/DDBJ whole genome shotgun (WGS) entry which is preliminary data.</text>
</comment>
<gene>
    <name evidence="1" type="ORF">NA66_102327</name>
</gene>
<reference evidence="1 2" key="1">
    <citation type="submission" date="2018-05" db="EMBL/GenBank/DDBJ databases">
        <title>Comparative genomics of bacterial root endophytes of switchgrass collected from native prairies over two seasons.</title>
        <authorList>
            <person name="Tang Y."/>
        </authorList>
    </citation>
    <scope>NUCLEOTIDE SEQUENCE [LARGE SCALE GENOMIC DNA]</scope>
    <source>
        <strain evidence="1 2">NFIX32</strain>
    </source>
</reference>
<dbReference type="EMBL" id="QJJY01000023">
    <property type="protein sequence ID" value="PXX26558.1"/>
    <property type="molecule type" value="Genomic_DNA"/>
</dbReference>
<dbReference type="Proteomes" id="UP000247755">
    <property type="component" value="Unassembled WGS sequence"/>
</dbReference>
<dbReference type="SUPFAM" id="SSF53335">
    <property type="entry name" value="S-adenosyl-L-methionine-dependent methyltransferases"/>
    <property type="match status" value="1"/>
</dbReference>
<accession>A0A318I753</accession>
<protein>
    <submittedName>
        <fullName evidence="1">Uncharacterized protein</fullName>
    </submittedName>
</protein>
<dbReference type="Gene3D" id="3.40.50.150">
    <property type="entry name" value="Vaccinia Virus protein VP39"/>
    <property type="match status" value="1"/>
</dbReference>
<evidence type="ECO:0000313" key="2">
    <source>
        <dbReference type="Proteomes" id="UP000247755"/>
    </source>
</evidence>
<organism evidence="1 2">
    <name type="scientific">Burkholderia pyrrocinia</name>
    <name type="common">Pseudomonas pyrrocinia</name>
    <dbReference type="NCBI Taxonomy" id="60550"/>
    <lineage>
        <taxon>Bacteria</taxon>
        <taxon>Pseudomonadati</taxon>
        <taxon>Pseudomonadota</taxon>
        <taxon>Betaproteobacteria</taxon>
        <taxon>Burkholderiales</taxon>
        <taxon>Burkholderiaceae</taxon>
        <taxon>Burkholderia</taxon>
        <taxon>Burkholderia cepacia complex</taxon>
    </lineage>
</organism>
<evidence type="ECO:0000313" key="1">
    <source>
        <dbReference type="EMBL" id="PXX26558.1"/>
    </source>
</evidence>
<dbReference type="InterPro" id="IPR029063">
    <property type="entry name" value="SAM-dependent_MTases_sf"/>
</dbReference>
<dbReference type="AlphaFoldDB" id="A0A318I753"/>
<proteinExistence type="predicted"/>
<name>A0A318I753_BURPY</name>
<sequence length="127" mass="13747">MKKALHELNRLPWNTATVAHNSHKGDQADFFRHGGSTLFPEERELLGDGADATGVDIADEAIGFARQLPADAGPPARFERADVLDRMPVAAARGERFERVSTSYGAICWPPGQNARARGITTHRAAA</sequence>